<reference evidence="1" key="2">
    <citation type="journal article" date="2014" name="BMC Genomics">
        <title>A genomic perspective to assessing quality of mass-reared SIT flies used in Mediterranean fruit fly (Ceratitis capitata) eradication in California.</title>
        <authorList>
            <person name="Calla B."/>
            <person name="Hall B."/>
            <person name="Hou S."/>
            <person name="Geib S.M."/>
        </authorList>
    </citation>
    <scope>NUCLEOTIDE SEQUENCE</scope>
</reference>
<accession>W8BE91</accession>
<evidence type="ECO:0000313" key="1">
    <source>
        <dbReference type="EMBL" id="JAB96962.1"/>
    </source>
</evidence>
<name>W8BE91_CERCA</name>
<protein>
    <submittedName>
        <fullName evidence="1">Uncharacterized protein</fullName>
    </submittedName>
</protein>
<proteinExistence type="evidence at transcript level"/>
<reference evidence="1" key="1">
    <citation type="submission" date="2013-07" db="EMBL/GenBank/DDBJ databases">
        <authorList>
            <person name="Geib S."/>
        </authorList>
    </citation>
    <scope>NUCLEOTIDE SEQUENCE</scope>
</reference>
<dbReference type="AlphaFoldDB" id="W8BE91"/>
<dbReference type="EMBL" id="GAMC01009593">
    <property type="protein sequence ID" value="JAB96962.1"/>
    <property type="molecule type" value="mRNA"/>
</dbReference>
<organism evidence="1">
    <name type="scientific">Ceratitis capitata</name>
    <name type="common">Mediterranean fruit fly</name>
    <name type="synonym">Tephritis capitata</name>
    <dbReference type="NCBI Taxonomy" id="7213"/>
    <lineage>
        <taxon>Eukaryota</taxon>
        <taxon>Metazoa</taxon>
        <taxon>Ecdysozoa</taxon>
        <taxon>Arthropoda</taxon>
        <taxon>Hexapoda</taxon>
        <taxon>Insecta</taxon>
        <taxon>Pterygota</taxon>
        <taxon>Neoptera</taxon>
        <taxon>Endopterygota</taxon>
        <taxon>Diptera</taxon>
        <taxon>Brachycera</taxon>
        <taxon>Muscomorpha</taxon>
        <taxon>Tephritoidea</taxon>
        <taxon>Tephritidae</taxon>
        <taxon>Ceratitis</taxon>
        <taxon>Ceratitis</taxon>
    </lineage>
</organism>
<sequence length="100" mass="11463">TLQQCIEMIKIHYKNGEKMAEIVRKVKPFFGLSEAHCRSAMQKLVEKRSCWDNLMRNKTRARRSRTIGNIAVEAQSVAEIAGLSNPHRSLELSDPQTYFA</sequence>
<feature type="non-terminal residue" evidence="1">
    <location>
        <position position="1"/>
    </location>
</feature>